<keyword evidence="1" id="KW-1133">Transmembrane helix</keyword>
<keyword evidence="1" id="KW-0812">Transmembrane</keyword>
<feature type="transmembrane region" description="Helical" evidence="1">
    <location>
        <begin position="6"/>
        <end position="24"/>
    </location>
</feature>
<organism evidence="3 4">
    <name type="scientific">Arcanobacterium wilhelmae</name>
    <dbReference type="NCBI Taxonomy" id="1803177"/>
    <lineage>
        <taxon>Bacteria</taxon>
        <taxon>Bacillati</taxon>
        <taxon>Actinomycetota</taxon>
        <taxon>Actinomycetes</taxon>
        <taxon>Actinomycetales</taxon>
        <taxon>Actinomycetaceae</taxon>
        <taxon>Arcanobacterium</taxon>
    </lineage>
</organism>
<feature type="transmembrane region" description="Helical" evidence="1">
    <location>
        <begin position="141"/>
        <end position="164"/>
    </location>
</feature>
<name>A0ABT9NDW8_9ACTO</name>
<dbReference type="RefSeq" id="WP_278059717.1">
    <property type="nucleotide sequence ID" value="NZ_CP121247.1"/>
</dbReference>
<dbReference type="PANTHER" id="PTHR30336">
    <property type="entry name" value="INNER MEMBRANE PROTEIN, PROBABLE PERMEASE"/>
    <property type="match status" value="1"/>
</dbReference>
<evidence type="ECO:0000313" key="4">
    <source>
        <dbReference type="Proteomes" id="UP001235966"/>
    </source>
</evidence>
<dbReference type="Gene3D" id="3.40.50.620">
    <property type="entry name" value="HUPs"/>
    <property type="match status" value="1"/>
</dbReference>
<proteinExistence type="predicted"/>
<gene>
    <name evidence="3" type="ORF">J2S49_001647</name>
</gene>
<dbReference type="InterPro" id="IPR051599">
    <property type="entry name" value="Cell_Envelope_Assoc"/>
</dbReference>
<dbReference type="PANTHER" id="PTHR30336:SF18">
    <property type="entry name" value="MEMBRANE PROTEIN"/>
    <property type="match status" value="1"/>
</dbReference>
<feature type="transmembrane region" description="Helical" evidence="1">
    <location>
        <begin position="353"/>
        <end position="372"/>
    </location>
</feature>
<keyword evidence="4" id="KW-1185">Reference proteome</keyword>
<protein>
    <submittedName>
        <fullName evidence="3">Uncharacterized SAM-binding protein YcdF (DUF218 family)</fullName>
    </submittedName>
</protein>
<feature type="transmembrane region" description="Helical" evidence="1">
    <location>
        <begin position="36"/>
        <end position="58"/>
    </location>
</feature>
<comment type="caution">
    <text evidence="3">The sequence shown here is derived from an EMBL/GenBank/DDBJ whole genome shotgun (WGS) entry which is preliminary data.</text>
</comment>
<feature type="domain" description="DUF218" evidence="2">
    <location>
        <begin position="179"/>
        <end position="346"/>
    </location>
</feature>
<dbReference type="Proteomes" id="UP001235966">
    <property type="component" value="Unassembled WGS sequence"/>
</dbReference>
<evidence type="ECO:0000256" key="1">
    <source>
        <dbReference type="SAM" id="Phobius"/>
    </source>
</evidence>
<dbReference type="Pfam" id="PF02698">
    <property type="entry name" value="DUF218"/>
    <property type="match status" value="1"/>
</dbReference>
<evidence type="ECO:0000259" key="2">
    <source>
        <dbReference type="Pfam" id="PF02698"/>
    </source>
</evidence>
<feature type="transmembrane region" description="Helical" evidence="1">
    <location>
        <begin position="102"/>
        <end position="121"/>
    </location>
</feature>
<accession>A0ABT9NDW8</accession>
<dbReference type="EMBL" id="JAUSQW010000001">
    <property type="protein sequence ID" value="MDP9801571.1"/>
    <property type="molecule type" value="Genomic_DNA"/>
</dbReference>
<dbReference type="CDD" id="cd06259">
    <property type="entry name" value="YdcF-like"/>
    <property type="match status" value="1"/>
</dbReference>
<evidence type="ECO:0000313" key="3">
    <source>
        <dbReference type="EMBL" id="MDP9801571.1"/>
    </source>
</evidence>
<sequence length="373" mass="40291">MDEELSRFLVVLAVGLILLAWGLVRLVRDRRRAATGLWLLAGGLLTWVGLAALVSAVSPALGLFMFYGLLIGGFLLVVGVSLALIANGYYVMMRYGVNLARALPLAAGLATFAATILIVYINSSAFVRALESASPQTNLRVLALAMWYILVVGYVGFNLVAYALQAWIHSLWPREERYDAVVVLGAGLIGERVTPLLAGRLDRGIGIARDAGARVIVCSGGQGSDEVISEAEAMSRYVHEVSGDKFTVLKEDRSTTTRENLLFTRELLEKVGADALAAGADMVTTPEGDPEFSKPGERPLRVAVATSNFHALRAGGLARQLGLPWHVYGSPTALYYIPTSFLREFAANMVFHWRLHAAVVGLLTLFIALLAMM</sequence>
<dbReference type="InterPro" id="IPR014729">
    <property type="entry name" value="Rossmann-like_a/b/a_fold"/>
</dbReference>
<reference evidence="3 4" key="1">
    <citation type="submission" date="2023-07" db="EMBL/GenBank/DDBJ databases">
        <title>Sequencing the genomes of 1000 actinobacteria strains.</title>
        <authorList>
            <person name="Klenk H.-P."/>
        </authorList>
    </citation>
    <scope>NUCLEOTIDE SEQUENCE [LARGE SCALE GENOMIC DNA]</scope>
    <source>
        <strain evidence="3 4">DSM 102162</strain>
    </source>
</reference>
<feature type="transmembrane region" description="Helical" evidence="1">
    <location>
        <begin position="64"/>
        <end position="90"/>
    </location>
</feature>
<keyword evidence="1" id="KW-0472">Membrane</keyword>
<dbReference type="InterPro" id="IPR003848">
    <property type="entry name" value="DUF218"/>
</dbReference>